<dbReference type="PROSITE" id="PS00211">
    <property type="entry name" value="ABC_TRANSPORTER_1"/>
    <property type="match status" value="1"/>
</dbReference>
<feature type="domain" description="ABC transporter" evidence="9">
    <location>
        <begin position="385"/>
        <end position="618"/>
    </location>
</feature>
<dbReference type="SMART" id="SM00382">
    <property type="entry name" value="AAA"/>
    <property type="match status" value="1"/>
</dbReference>
<evidence type="ECO:0000313" key="12">
    <source>
        <dbReference type="Proteomes" id="UP001597114"/>
    </source>
</evidence>
<keyword evidence="5 8" id="KW-1133">Transmembrane helix</keyword>
<dbReference type="InterPro" id="IPR027417">
    <property type="entry name" value="P-loop_NTPase"/>
</dbReference>
<dbReference type="RefSeq" id="WP_344722459.1">
    <property type="nucleotide sequence ID" value="NZ_BAAAUS010000013.1"/>
</dbReference>
<evidence type="ECO:0000259" key="9">
    <source>
        <dbReference type="PROSITE" id="PS50893"/>
    </source>
</evidence>
<comment type="caution">
    <text evidence="11">The sequence shown here is derived from an EMBL/GenBank/DDBJ whole genome shotgun (WGS) entry which is preliminary data.</text>
</comment>
<reference evidence="12" key="1">
    <citation type="journal article" date="2019" name="Int. J. Syst. Evol. Microbiol.">
        <title>The Global Catalogue of Microorganisms (GCM) 10K type strain sequencing project: providing services to taxonomists for standard genome sequencing and annotation.</title>
        <authorList>
            <consortium name="The Broad Institute Genomics Platform"/>
            <consortium name="The Broad Institute Genome Sequencing Center for Infectious Disease"/>
            <person name="Wu L."/>
            <person name="Ma J."/>
        </authorList>
    </citation>
    <scope>NUCLEOTIDE SEQUENCE [LARGE SCALE GENOMIC DNA]</scope>
    <source>
        <strain evidence="12">CCM 7043</strain>
    </source>
</reference>
<dbReference type="GO" id="GO:0005524">
    <property type="term" value="F:ATP binding"/>
    <property type="evidence" value="ECO:0007669"/>
    <property type="project" value="UniProtKB-KW"/>
</dbReference>
<dbReference type="SUPFAM" id="SSF90123">
    <property type="entry name" value="ABC transporter transmembrane region"/>
    <property type="match status" value="1"/>
</dbReference>
<dbReference type="PANTHER" id="PTHR43394">
    <property type="entry name" value="ATP-DEPENDENT PERMEASE MDL1, MITOCHONDRIAL"/>
    <property type="match status" value="1"/>
</dbReference>
<keyword evidence="4 11" id="KW-0067">ATP-binding</keyword>
<dbReference type="SUPFAM" id="SSF52540">
    <property type="entry name" value="P-loop containing nucleoside triphosphate hydrolases"/>
    <property type="match status" value="1"/>
</dbReference>
<gene>
    <name evidence="11" type="ORF">ACFSJD_21035</name>
</gene>
<feature type="region of interest" description="Disordered" evidence="7">
    <location>
        <begin position="598"/>
        <end position="619"/>
    </location>
</feature>
<evidence type="ECO:0000256" key="5">
    <source>
        <dbReference type="ARBA" id="ARBA00022989"/>
    </source>
</evidence>
<keyword evidence="2 8" id="KW-0812">Transmembrane</keyword>
<evidence type="ECO:0000256" key="4">
    <source>
        <dbReference type="ARBA" id="ARBA00022840"/>
    </source>
</evidence>
<proteinExistence type="predicted"/>
<evidence type="ECO:0000256" key="2">
    <source>
        <dbReference type="ARBA" id="ARBA00022692"/>
    </source>
</evidence>
<dbReference type="CDD" id="cd18564">
    <property type="entry name" value="ABC_6TM_exporter_like"/>
    <property type="match status" value="1"/>
</dbReference>
<protein>
    <submittedName>
        <fullName evidence="11">ABC transporter ATP-binding protein</fullName>
    </submittedName>
</protein>
<dbReference type="Gene3D" id="1.20.1560.10">
    <property type="entry name" value="ABC transporter type 1, transmembrane domain"/>
    <property type="match status" value="1"/>
</dbReference>
<dbReference type="EMBL" id="JBHUCO010000023">
    <property type="protein sequence ID" value="MFD1519994.1"/>
    <property type="molecule type" value="Genomic_DNA"/>
</dbReference>
<dbReference type="Pfam" id="PF00005">
    <property type="entry name" value="ABC_tran"/>
    <property type="match status" value="1"/>
</dbReference>
<dbReference type="Pfam" id="PF00664">
    <property type="entry name" value="ABC_membrane"/>
    <property type="match status" value="1"/>
</dbReference>
<sequence length="619" mass="65629">MSAEAQASGPADASAGSVAAAAVAVGDHVPANAGTLRQLWRFRAYGQAELRSLLVGVVMRGCELAADLAAPWPLALVIDDLLRGEQKSGALHRVADWFGGSAPAVLGVAAVAVLLITVASGLFDYLGDRIMNGAGQRISSRIRSDVFGYVERLPQSYHDQHAIGELTSRVVTDTDRIEGSLTDLFSTLVPGILALLGTAVVLVSVDWRLGLITLCAAPLVFMTAVRYARLTRVNSRKRRAAVGELTGFVTESLQGIRTVHAFGSQDLEDDRFGSTNNRVLSIGLRGVDLSARFTPSLESVAAIGTAVLLFVGGYGVLQNWWSVGLLVVVTNYLQNILKPMKSLAKLLPSFTQAAASAERIGAILDQPREHLGSSRGLPRRVSGEIELSGVGLDYGRGPVLTGLDLRIRAGERIALLGDNGAGKSTTLSLIGGLYRPTSGRVLLDGLSVPDVPEHWLHQQVAMVLQDTFLFSGTLADNLRYGRPDADDEEVARVADAALVSEFVDRLPDGLNTVISAGGIGLSGGQRQRVGIARALLVDSPVVLLDEPTVGLDVNAEELVVQALTRLAEGRTVIMTTHQPALTRLATRTVYLRRGGVLDERPTRPATQRPLDALVAGAPA</sequence>
<dbReference type="InterPro" id="IPR003593">
    <property type="entry name" value="AAA+_ATPase"/>
</dbReference>
<feature type="domain" description="ABC transmembrane type-1" evidence="10">
    <location>
        <begin position="54"/>
        <end position="352"/>
    </location>
</feature>
<dbReference type="InterPro" id="IPR017871">
    <property type="entry name" value="ABC_transporter-like_CS"/>
</dbReference>
<name>A0ABW4EWS3_9PSEU</name>
<dbReference type="Proteomes" id="UP001597114">
    <property type="component" value="Unassembled WGS sequence"/>
</dbReference>
<dbReference type="Gene3D" id="3.40.50.300">
    <property type="entry name" value="P-loop containing nucleotide triphosphate hydrolases"/>
    <property type="match status" value="1"/>
</dbReference>
<dbReference type="InterPro" id="IPR003439">
    <property type="entry name" value="ABC_transporter-like_ATP-bd"/>
</dbReference>
<organism evidence="11 12">
    <name type="scientific">Pseudonocardia yunnanensis</name>
    <dbReference type="NCBI Taxonomy" id="58107"/>
    <lineage>
        <taxon>Bacteria</taxon>
        <taxon>Bacillati</taxon>
        <taxon>Actinomycetota</taxon>
        <taxon>Actinomycetes</taxon>
        <taxon>Pseudonocardiales</taxon>
        <taxon>Pseudonocardiaceae</taxon>
        <taxon>Pseudonocardia</taxon>
    </lineage>
</organism>
<evidence type="ECO:0000256" key="8">
    <source>
        <dbReference type="SAM" id="Phobius"/>
    </source>
</evidence>
<evidence type="ECO:0000313" key="11">
    <source>
        <dbReference type="EMBL" id="MFD1519994.1"/>
    </source>
</evidence>
<feature type="transmembrane region" description="Helical" evidence="8">
    <location>
        <begin position="184"/>
        <end position="203"/>
    </location>
</feature>
<dbReference type="PROSITE" id="PS50929">
    <property type="entry name" value="ABC_TM1F"/>
    <property type="match status" value="1"/>
</dbReference>
<feature type="transmembrane region" description="Helical" evidence="8">
    <location>
        <begin position="104"/>
        <end position="127"/>
    </location>
</feature>
<evidence type="ECO:0000259" key="10">
    <source>
        <dbReference type="PROSITE" id="PS50929"/>
    </source>
</evidence>
<evidence type="ECO:0000256" key="6">
    <source>
        <dbReference type="ARBA" id="ARBA00023136"/>
    </source>
</evidence>
<evidence type="ECO:0000256" key="3">
    <source>
        <dbReference type="ARBA" id="ARBA00022741"/>
    </source>
</evidence>
<keyword evidence="6 8" id="KW-0472">Membrane</keyword>
<dbReference type="InterPro" id="IPR039421">
    <property type="entry name" value="Type_1_exporter"/>
</dbReference>
<evidence type="ECO:0000256" key="1">
    <source>
        <dbReference type="ARBA" id="ARBA00004651"/>
    </source>
</evidence>
<keyword evidence="3" id="KW-0547">Nucleotide-binding</keyword>
<feature type="transmembrane region" description="Helical" evidence="8">
    <location>
        <begin position="295"/>
        <end position="314"/>
    </location>
</feature>
<dbReference type="InterPro" id="IPR036640">
    <property type="entry name" value="ABC1_TM_sf"/>
</dbReference>
<dbReference type="PROSITE" id="PS50893">
    <property type="entry name" value="ABC_TRANSPORTER_2"/>
    <property type="match status" value="1"/>
</dbReference>
<evidence type="ECO:0000256" key="7">
    <source>
        <dbReference type="SAM" id="MobiDB-lite"/>
    </source>
</evidence>
<dbReference type="InterPro" id="IPR011527">
    <property type="entry name" value="ABC1_TM_dom"/>
</dbReference>
<comment type="subcellular location">
    <subcellularLocation>
        <location evidence="1">Cell membrane</location>
        <topology evidence="1">Multi-pass membrane protein</topology>
    </subcellularLocation>
</comment>
<dbReference type="PANTHER" id="PTHR43394:SF1">
    <property type="entry name" value="ATP-BINDING CASSETTE SUB-FAMILY B MEMBER 10, MITOCHONDRIAL"/>
    <property type="match status" value="1"/>
</dbReference>
<keyword evidence="12" id="KW-1185">Reference proteome</keyword>
<feature type="transmembrane region" description="Helical" evidence="8">
    <location>
        <begin position="209"/>
        <end position="228"/>
    </location>
</feature>
<accession>A0ABW4EWS3</accession>